<feature type="domain" description="ORC5 lid" evidence="6">
    <location>
        <begin position="257"/>
        <end position="299"/>
    </location>
</feature>
<keyword evidence="2" id="KW-0235">DNA replication</keyword>
<accession>A0AAV9IS64</accession>
<dbReference type="InterPro" id="IPR027417">
    <property type="entry name" value="P-loop_NTPase"/>
</dbReference>
<dbReference type="Gene3D" id="3.40.50.300">
    <property type="entry name" value="P-loop containing nucleotide triphosphate hydrolases"/>
    <property type="match status" value="1"/>
</dbReference>
<protein>
    <recommendedName>
        <fullName evidence="9">Origin recognition complex subunit 5</fullName>
    </recommendedName>
</protein>
<comment type="caution">
    <text evidence="7">The sequence shown here is derived from an EMBL/GenBank/DDBJ whole genome shotgun (WGS) entry which is preliminary data.</text>
</comment>
<keyword evidence="3" id="KW-0539">Nucleus</keyword>
<evidence type="ECO:0000256" key="1">
    <source>
        <dbReference type="ARBA" id="ARBA00004123"/>
    </source>
</evidence>
<keyword evidence="8" id="KW-1185">Reference proteome</keyword>
<evidence type="ECO:0000256" key="4">
    <source>
        <dbReference type="SAM" id="MobiDB-lite"/>
    </source>
</evidence>
<dbReference type="Pfam" id="PF21639">
    <property type="entry name" value="ORC5_lid"/>
    <property type="match status" value="1"/>
</dbReference>
<reference evidence="7 8" key="1">
    <citation type="submission" date="2022-07" db="EMBL/GenBank/DDBJ databases">
        <title>Genome-wide signatures of adaptation to extreme environments.</title>
        <authorList>
            <person name="Cho C.H."/>
            <person name="Yoon H.S."/>
        </authorList>
    </citation>
    <scope>NUCLEOTIDE SEQUENCE [LARGE SCALE GENOMIC DNA]</scope>
    <source>
        <strain evidence="7 8">DBV 063 E5</strain>
    </source>
</reference>
<evidence type="ECO:0000259" key="5">
    <source>
        <dbReference type="Pfam" id="PF14630"/>
    </source>
</evidence>
<dbReference type="PANTHER" id="PTHR12705:SF0">
    <property type="entry name" value="ORIGIN RECOGNITION COMPLEX SUBUNIT 5"/>
    <property type="match status" value="1"/>
</dbReference>
<dbReference type="Proteomes" id="UP001301350">
    <property type="component" value="Unassembled WGS sequence"/>
</dbReference>
<gene>
    <name evidence="7" type="ORF">CDCA_CDCA03G0956</name>
</gene>
<dbReference type="GO" id="GO:0005664">
    <property type="term" value="C:nuclear origin of replication recognition complex"/>
    <property type="evidence" value="ECO:0007669"/>
    <property type="project" value="TreeGrafter"/>
</dbReference>
<dbReference type="GO" id="GO:0003688">
    <property type="term" value="F:DNA replication origin binding"/>
    <property type="evidence" value="ECO:0007669"/>
    <property type="project" value="TreeGrafter"/>
</dbReference>
<dbReference type="SUPFAM" id="SSF52540">
    <property type="entry name" value="P-loop containing nucleoside triphosphate hydrolases"/>
    <property type="match status" value="1"/>
</dbReference>
<comment type="subcellular location">
    <subcellularLocation>
        <location evidence="1">Nucleus</location>
    </subcellularLocation>
</comment>
<evidence type="ECO:0000313" key="8">
    <source>
        <dbReference type="Proteomes" id="UP001301350"/>
    </source>
</evidence>
<evidence type="ECO:0000256" key="3">
    <source>
        <dbReference type="ARBA" id="ARBA00023242"/>
    </source>
</evidence>
<dbReference type="EMBL" id="JANCYW010000003">
    <property type="protein sequence ID" value="KAK4534931.1"/>
    <property type="molecule type" value="Genomic_DNA"/>
</dbReference>
<sequence>MTYNSSACQPCLYREREWMALYALLAGSAHSTNTSQEHLGAVRGATVYVYGAPSTGKTTVTQSVLETVCAEGDAVSGDAARRRHRWVRVDCQACLDERLLYQSLLRAVASVLPSHNALTLSPYPTSFEAFFRRLFTALSTCAAQLDVLTLHLVHAHKLRSYLPRTVLTSLLQLTDAWRHTAVTAAATSALPVALQVVFEAVVPPEHLVDPHEWPCEPELVLHFSAYSPEALQTLLMERLSADLRDAPPAAESTLRAAFVQVLLDVLGSVTQDLRELAYWSDTLFPHYLAPCRQGRVTAAQTGRMYAACLPHLKRAVHCVYAANTTDSGGEGDALSSPQSAVWSSDGRRGAEADSATTPGLSQNASVLLLASFLAARISPRDDYRVFGPGERRRGKASRTHRVHDGNGRRYAFPLERLLSIARILHRRLTADGGMDMQQGSGGAAVPWLSEVAALARGAFLSAPSTADALTEVRLTSQVTDTQAQCLATALRVDLNEYLLK</sequence>
<name>A0AAV9IS64_CYACA</name>
<feature type="domain" description="Origin recognition complex subunit 5 C-terminal" evidence="5">
    <location>
        <begin position="360"/>
        <end position="498"/>
    </location>
</feature>
<dbReference type="InterPro" id="IPR048866">
    <property type="entry name" value="ORC5_lid"/>
</dbReference>
<dbReference type="InterPro" id="IPR047088">
    <property type="entry name" value="ORC5_C"/>
</dbReference>
<evidence type="ECO:0000313" key="7">
    <source>
        <dbReference type="EMBL" id="KAK4534931.1"/>
    </source>
</evidence>
<evidence type="ECO:0000259" key="6">
    <source>
        <dbReference type="Pfam" id="PF21639"/>
    </source>
</evidence>
<dbReference type="GO" id="GO:0006270">
    <property type="term" value="P:DNA replication initiation"/>
    <property type="evidence" value="ECO:0007669"/>
    <property type="project" value="TreeGrafter"/>
</dbReference>
<evidence type="ECO:0000256" key="2">
    <source>
        <dbReference type="ARBA" id="ARBA00022705"/>
    </source>
</evidence>
<evidence type="ECO:0008006" key="9">
    <source>
        <dbReference type="Google" id="ProtNLM"/>
    </source>
</evidence>
<dbReference type="PANTHER" id="PTHR12705">
    <property type="entry name" value="ORIGIN RECOGNITION COMPLEX SUBUNIT 5"/>
    <property type="match status" value="1"/>
</dbReference>
<proteinExistence type="predicted"/>
<dbReference type="Pfam" id="PF14630">
    <property type="entry name" value="ORC5_C"/>
    <property type="match status" value="1"/>
</dbReference>
<feature type="region of interest" description="Disordered" evidence="4">
    <location>
        <begin position="326"/>
        <end position="357"/>
    </location>
</feature>
<dbReference type="InterPro" id="IPR020796">
    <property type="entry name" value="ORC5"/>
</dbReference>
<organism evidence="7 8">
    <name type="scientific">Cyanidium caldarium</name>
    <name type="common">Red alga</name>
    <dbReference type="NCBI Taxonomy" id="2771"/>
    <lineage>
        <taxon>Eukaryota</taxon>
        <taxon>Rhodophyta</taxon>
        <taxon>Bangiophyceae</taxon>
        <taxon>Cyanidiales</taxon>
        <taxon>Cyanidiaceae</taxon>
        <taxon>Cyanidium</taxon>
    </lineage>
</organism>
<dbReference type="AlphaFoldDB" id="A0AAV9IS64"/>